<protein>
    <submittedName>
        <fullName evidence="4">TetR family transcriptional regulator</fullName>
    </submittedName>
</protein>
<dbReference type="InterPro" id="IPR009057">
    <property type="entry name" value="Homeodomain-like_sf"/>
</dbReference>
<evidence type="ECO:0000256" key="2">
    <source>
        <dbReference type="PROSITE-ProRule" id="PRU00335"/>
    </source>
</evidence>
<dbReference type="InterPro" id="IPR001647">
    <property type="entry name" value="HTH_TetR"/>
</dbReference>
<evidence type="ECO:0000259" key="3">
    <source>
        <dbReference type="PROSITE" id="PS50977"/>
    </source>
</evidence>
<dbReference type="InterPro" id="IPR050109">
    <property type="entry name" value="HTH-type_TetR-like_transc_reg"/>
</dbReference>
<dbReference type="GO" id="GO:0000976">
    <property type="term" value="F:transcription cis-regulatory region binding"/>
    <property type="evidence" value="ECO:0007669"/>
    <property type="project" value="TreeGrafter"/>
</dbReference>
<comment type="caution">
    <text evidence="4">The sequence shown here is derived from an EMBL/GenBank/DDBJ whole genome shotgun (WGS) entry which is preliminary data.</text>
</comment>
<name>A0A059FPJ9_9PROT</name>
<dbReference type="GO" id="GO:0003700">
    <property type="term" value="F:DNA-binding transcription factor activity"/>
    <property type="evidence" value="ECO:0007669"/>
    <property type="project" value="TreeGrafter"/>
</dbReference>
<dbReference type="Proteomes" id="UP000025061">
    <property type="component" value="Unassembled WGS sequence"/>
</dbReference>
<dbReference type="PROSITE" id="PS50977">
    <property type="entry name" value="HTH_TETR_2"/>
    <property type="match status" value="1"/>
</dbReference>
<organism evidence="4 5">
    <name type="scientific">Hyphomonas hirschiana VP5</name>
    <dbReference type="NCBI Taxonomy" id="1280951"/>
    <lineage>
        <taxon>Bacteria</taxon>
        <taxon>Pseudomonadati</taxon>
        <taxon>Pseudomonadota</taxon>
        <taxon>Alphaproteobacteria</taxon>
        <taxon>Hyphomonadales</taxon>
        <taxon>Hyphomonadaceae</taxon>
        <taxon>Hyphomonas</taxon>
    </lineage>
</organism>
<proteinExistence type="predicted"/>
<dbReference type="PRINTS" id="PR00455">
    <property type="entry name" value="HTHTETR"/>
</dbReference>
<feature type="domain" description="HTH tetR-type" evidence="3">
    <location>
        <begin position="4"/>
        <end position="64"/>
    </location>
</feature>
<evidence type="ECO:0000313" key="5">
    <source>
        <dbReference type="Proteomes" id="UP000025061"/>
    </source>
</evidence>
<evidence type="ECO:0000256" key="1">
    <source>
        <dbReference type="ARBA" id="ARBA00023125"/>
    </source>
</evidence>
<keyword evidence="1 2" id="KW-0238">DNA-binding</keyword>
<dbReference type="Pfam" id="PF00440">
    <property type="entry name" value="TetR_N"/>
    <property type="match status" value="1"/>
</dbReference>
<dbReference type="EMBL" id="ARYI01000009">
    <property type="protein sequence ID" value="KCZ92600.1"/>
    <property type="molecule type" value="Genomic_DNA"/>
</dbReference>
<keyword evidence="5" id="KW-1185">Reference proteome</keyword>
<accession>A0A059FPJ9</accession>
<sequence>MPRDQRRTQLLEAAAGIVRAEGADALTLARVAERAGVTKPVAYEHFETRTGLLKALYRHFDAHRIEITAADLEQHADSLEAAVPILAAAYVDCAFESGPEFASIAAALAATGTKDAFGHELRESYTDLFYSALTPYRTFSAKDGKGMMLGLIGAADALAQEAVAGRISRKAAVAALTRIMLSVLVR</sequence>
<dbReference type="SUPFAM" id="SSF46689">
    <property type="entry name" value="Homeodomain-like"/>
    <property type="match status" value="1"/>
</dbReference>
<evidence type="ECO:0000313" key="4">
    <source>
        <dbReference type="EMBL" id="KCZ92600.1"/>
    </source>
</evidence>
<dbReference type="PANTHER" id="PTHR30055:SF223">
    <property type="entry name" value="HTH-TYPE TRANSCRIPTIONAL REGULATOR UIDR"/>
    <property type="match status" value="1"/>
</dbReference>
<gene>
    <name evidence="4" type="ORF">HHI_11491</name>
</gene>
<dbReference type="Gene3D" id="1.10.357.10">
    <property type="entry name" value="Tetracycline Repressor, domain 2"/>
    <property type="match status" value="1"/>
</dbReference>
<dbReference type="PANTHER" id="PTHR30055">
    <property type="entry name" value="HTH-TYPE TRANSCRIPTIONAL REGULATOR RUTR"/>
    <property type="match status" value="1"/>
</dbReference>
<feature type="DNA-binding region" description="H-T-H motif" evidence="2">
    <location>
        <begin position="27"/>
        <end position="46"/>
    </location>
</feature>
<reference evidence="4 5" key="1">
    <citation type="submission" date="2013-04" db="EMBL/GenBank/DDBJ databases">
        <title>Hyphomonas hirschiana VP5 Genome Sequencing.</title>
        <authorList>
            <person name="Lai Q."/>
            <person name="Shao Z."/>
        </authorList>
    </citation>
    <scope>NUCLEOTIDE SEQUENCE [LARGE SCALE GENOMIC DNA]</scope>
    <source>
        <strain evidence="4 5">VP5</strain>
    </source>
</reference>
<dbReference type="PATRIC" id="fig|1280951.3.peg.2317"/>
<dbReference type="AlphaFoldDB" id="A0A059FPJ9"/>